<gene>
    <name evidence="1" type="ORF">VNO77_35566</name>
</gene>
<protein>
    <submittedName>
        <fullName evidence="1">Uncharacterized protein</fullName>
    </submittedName>
</protein>
<name>A0AAN9KFH3_CANGL</name>
<evidence type="ECO:0000313" key="1">
    <source>
        <dbReference type="EMBL" id="KAK7316497.1"/>
    </source>
</evidence>
<dbReference type="AlphaFoldDB" id="A0AAN9KFH3"/>
<sequence>MQDMLGVVVIYRFNRWVETFISQKQDLCFAVKVTFRDFNPVGSYIWFELFGPPSDRDVNLIGNVIQSWYVMGGVGGRIEKRGDKPT</sequence>
<organism evidence="1 2">
    <name type="scientific">Canavalia gladiata</name>
    <name type="common">Sword bean</name>
    <name type="synonym">Dolichos gladiatus</name>
    <dbReference type="NCBI Taxonomy" id="3824"/>
    <lineage>
        <taxon>Eukaryota</taxon>
        <taxon>Viridiplantae</taxon>
        <taxon>Streptophyta</taxon>
        <taxon>Embryophyta</taxon>
        <taxon>Tracheophyta</taxon>
        <taxon>Spermatophyta</taxon>
        <taxon>Magnoliopsida</taxon>
        <taxon>eudicotyledons</taxon>
        <taxon>Gunneridae</taxon>
        <taxon>Pentapetalae</taxon>
        <taxon>rosids</taxon>
        <taxon>fabids</taxon>
        <taxon>Fabales</taxon>
        <taxon>Fabaceae</taxon>
        <taxon>Papilionoideae</taxon>
        <taxon>50 kb inversion clade</taxon>
        <taxon>NPAAA clade</taxon>
        <taxon>indigoferoid/millettioid clade</taxon>
        <taxon>Phaseoleae</taxon>
        <taxon>Canavalia</taxon>
    </lineage>
</organism>
<comment type="caution">
    <text evidence="1">The sequence shown here is derived from an EMBL/GenBank/DDBJ whole genome shotgun (WGS) entry which is preliminary data.</text>
</comment>
<dbReference type="Proteomes" id="UP001367508">
    <property type="component" value="Unassembled WGS sequence"/>
</dbReference>
<keyword evidence="2" id="KW-1185">Reference proteome</keyword>
<evidence type="ECO:0000313" key="2">
    <source>
        <dbReference type="Proteomes" id="UP001367508"/>
    </source>
</evidence>
<dbReference type="InterPro" id="IPR021920">
    <property type="entry name" value="DUF3531"/>
</dbReference>
<proteinExistence type="predicted"/>
<dbReference type="PANTHER" id="PTHR46737">
    <property type="entry name" value="OS02G0827600 PROTEIN"/>
    <property type="match status" value="1"/>
</dbReference>
<dbReference type="Pfam" id="PF12049">
    <property type="entry name" value="DUF3531"/>
    <property type="match status" value="1"/>
</dbReference>
<reference evidence="1 2" key="1">
    <citation type="submission" date="2024-01" db="EMBL/GenBank/DDBJ databases">
        <title>The genomes of 5 underutilized Papilionoideae crops provide insights into root nodulation and disease resistanc.</title>
        <authorList>
            <person name="Jiang F."/>
        </authorList>
    </citation>
    <scope>NUCLEOTIDE SEQUENCE [LARGE SCALE GENOMIC DNA]</scope>
    <source>
        <strain evidence="1">LVBAO_FW01</strain>
        <tissue evidence="1">Leaves</tissue>
    </source>
</reference>
<accession>A0AAN9KFH3</accession>
<dbReference type="PANTHER" id="PTHR46737:SF2">
    <property type="entry name" value="OS02G0827600 PROTEIN"/>
    <property type="match status" value="1"/>
</dbReference>
<dbReference type="EMBL" id="JAYMYQ010000008">
    <property type="protein sequence ID" value="KAK7316497.1"/>
    <property type="molecule type" value="Genomic_DNA"/>
</dbReference>